<sequence length="162" mass="17562">MAPARLTAPQYTTDQIMEGTKLAATAVKGSLKSTGHEMSELAGEHLRETGIDRSNPVLDFNNLCIIYGHTTAVGRYSRSSHDMDFEDEVQGLKVGGAFGDAINAGVVDLHQERDIATLGMKDGKPYFIKLRLECGNALAVCMEVIVSSTREMGEKSIGELDR</sequence>
<comment type="caution">
    <text evidence="1">The sequence shown here is derived from an EMBL/GenBank/DDBJ whole genome shotgun (WGS) entry which is preliminary data.</text>
</comment>
<organism evidence="1 2">
    <name type="scientific">Linum tenue</name>
    <dbReference type="NCBI Taxonomy" id="586396"/>
    <lineage>
        <taxon>Eukaryota</taxon>
        <taxon>Viridiplantae</taxon>
        <taxon>Streptophyta</taxon>
        <taxon>Embryophyta</taxon>
        <taxon>Tracheophyta</taxon>
        <taxon>Spermatophyta</taxon>
        <taxon>Magnoliopsida</taxon>
        <taxon>eudicotyledons</taxon>
        <taxon>Gunneridae</taxon>
        <taxon>Pentapetalae</taxon>
        <taxon>rosids</taxon>
        <taxon>fabids</taxon>
        <taxon>Malpighiales</taxon>
        <taxon>Linaceae</taxon>
        <taxon>Linum</taxon>
    </lineage>
</organism>
<gene>
    <name evidence="1" type="ORF">LITE_LOCUS19457</name>
</gene>
<dbReference type="AlphaFoldDB" id="A0AAV0KLT3"/>
<keyword evidence="2" id="KW-1185">Reference proteome</keyword>
<accession>A0AAV0KLT3</accession>
<evidence type="ECO:0000313" key="2">
    <source>
        <dbReference type="Proteomes" id="UP001154282"/>
    </source>
</evidence>
<name>A0AAV0KLT3_9ROSI</name>
<protein>
    <submittedName>
        <fullName evidence="1">Uncharacterized protein</fullName>
    </submittedName>
</protein>
<reference evidence="1" key="1">
    <citation type="submission" date="2022-08" db="EMBL/GenBank/DDBJ databases">
        <authorList>
            <person name="Gutierrez-Valencia J."/>
        </authorList>
    </citation>
    <scope>NUCLEOTIDE SEQUENCE</scope>
</reference>
<proteinExistence type="predicted"/>
<dbReference type="EMBL" id="CAMGYJ010000005">
    <property type="protein sequence ID" value="CAI0423282.1"/>
    <property type="molecule type" value="Genomic_DNA"/>
</dbReference>
<dbReference type="Proteomes" id="UP001154282">
    <property type="component" value="Unassembled WGS sequence"/>
</dbReference>
<evidence type="ECO:0000313" key="1">
    <source>
        <dbReference type="EMBL" id="CAI0423282.1"/>
    </source>
</evidence>